<name>A0AAV8VYG0_9CUCU</name>
<evidence type="ECO:0000313" key="1">
    <source>
        <dbReference type="EMBL" id="KAJ8919249.1"/>
    </source>
</evidence>
<proteinExistence type="predicted"/>
<keyword evidence="2" id="KW-1185">Reference proteome</keyword>
<dbReference type="AlphaFoldDB" id="A0AAV8VYG0"/>
<protein>
    <recommendedName>
        <fullName evidence="3">Helix-turn-helix domain-containing protein</fullName>
    </recommendedName>
</protein>
<evidence type="ECO:0000313" key="2">
    <source>
        <dbReference type="Proteomes" id="UP001159042"/>
    </source>
</evidence>
<reference evidence="1 2" key="1">
    <citation type="journal article" date="2023" name="Insect Mol. Biol.">
        <title>Genome sequencing provides insights into the evolution of gene families encoding plant cell wall-degrading enzymes in longhorned beetles.</title>
        <authorList>
            <person name="Shin N.R."/>
            <person name="Okamura Y."/>
            <person name="Kirsch R."/>
            <person name="Pauchet Y."/>
        </authorList>
    </citation>
    <scope>NUCLEOTIDE SEQUENCE [LARGE SCALE GENOMIC DNA]</scope>
    <source>
        <strain evidence="1">EAD_L_NR</strain>
    </source>
</reference>
<accession>A0AAV8VYG0</accession>
<organism evidence="1 2">
    <name type="scientific">Exocentrus adspersus</name>
    <dbReference type="NCBI Taxonomy" id="1586481"/>
    <lineage>
        <taxon>Eukaryota</taxon>
        <taxon>Metazoa</taxon>
        <taxon>Ecdysozoa</taxon>
        <taxon>Arthropoda</taxon>
        <taxon>Hexapoda</taxon>
        <taxon>Insecta</taxon>
        <taxon>Pterygota</taxon>
        <taxon>Neoptera</taxon>
        <taxon>Endopterygota</taxon>
        <taxon>Coleoptera</taxon>
        <taxon>Polyphaga</taxon>
        <taxon>Cucujiformia</taxon>
        <taxon>Chrysomeloidea</taxon>
        <taxon>Cerambycidae</taxon>
        <taxon>Lamiinae</taxon>
        <taxon>Acanthocinini</taxon>
        <taxon>Exocentrus</taxon>
    </lineage>
</organism>
<dbReference type="Proteomes" id="UP001159042">
    <property type="component" value="Unassembled WGS sequence"/>
</dbReference>
<gene>
    <name evidence="1" type="ORF">NQ315_003832</name>
</gene>
<comment type="caution">
    <text evidence="1">The sequence shown here is derived from an EMBL/GenBank/DDBJ whole genome shotgun (WGS) entry which is preliminary data.</text>
</comment>
<sequence length="85" mass="9512">MDDAVQSSPPKRRKQLDLGHLTLTEKQSIVNMYKQSLIDQPTLKMIAVVDNISVAMGVAKSTVYRTLKEYKGTGTLLFTPSWRAT</sequence>
<evidence type="ECO:0008006" key="3">
    <source>
        <dbReference type="Google" id="ProtNLM"/>
    </source>
</evidence>
<dbReference type="EMBL" id="JANEYG010000019">
    <property type="protein sequence ID" value="KAJ8919249.1"/>
    <property type="molecule type" value="Genomic_DNA"/>
</dbReference>